<protein>
    <submittedName>
        <fullName evidence="8">(rape) hypothetical protein</fullName>
    </submittedName>
</protein>
<keyword evidence="3" id="KW-0238">DNA-binding</keyword>
<dbReference type="PANTHER" id="PTHR45855:SF48">
    <property type="entry name" value="BHLH DOMAIN-CONTAINING PROTEIN"/>
    <property type="match status" value="1"/>
</dbReference>
<evidence type="ECO:0000259" key="7">
    <source>
        <dbReference type="PROSITE" id="PS50888"/>
    </source>
</evidence>
<dbReference type="SMR" id="A0A816UV51"/>
<dbReference type="PROSITE" id="PS50888">
    <property type="entry name" value="BHLH"/>
    <property type="match status" value="1"/>
</dbReference>
<evidence type="ECO:0000256" key="5">
    <source>
        <dbReference type="ARBA" id="ARBA00023242"/>
    </source>
</evidence>
<keyword evidence="4" id="KW-0804">Transcription</keyword>
<evidence type="ECO:0000313" key="8">
    <source>
        <dbReference type="EMBL" id="CAF2113551.1"/>
    </source>
</evidence>
<dbReference type="InterPro" id="IPR036638">
    <property type="entry name" value="HLH_DNA-bd_sf"/>
</dbReference>
<dbReference type="AlphaFoldDB" id="A0A816UV51"/>
<evidence type="ECO:0000256" key="1">
    <source>
        <dbReference type="ARBA" id="ARBA00004123"/>
    </source>
</evidence>
<dbReference type="GO" id="GO:0046983">
    <property type="term" value="F:protein dimerization activity"/>
    <property type="evidence" value="ECO:0007669"/>
    <property type="project" value="InterPro"/>
</dbReference>
<evidence type="ECO:0000256" key="2">
    <source>
        <dbReference type="ARBA" id="ARBA00023015"/>
    </source>
</evidence>
<dbReference type="OMA" id="YLELVFE"/>
<feature type="domain" description="BHLH" evidence="7">
    <location>
        <begin position="175"/>
        <end position="224"/>
    </location>
</feature>
<keyword evidence="5" id="KW-0539">Nucleus</keyword>
<evidence type="ECO:0000256" key="4">
    <source>
        <dbReference type="ARBA" id="ARBA00023163"/>
    </source>
</evidence>
<reference evidence="8" key="1">
    <citation type="submission" date="2021-01" db="EMBL/GenBank/DDBJ databases">
        <authorList>
            <consortium name="Genoscope - CEA"/>
            <person name="William W."/>
        </authorList>
    </citation>
    <scope>NUCLEOTIDE SEQUENCE</scope>
</reference>
<dbReference type="SMART" id="SM00353">
    <property type="entry name" value="HLH"/>
    <property type="match status" value="1"/>
</dbReference>
<dbReference type="InterPro" id="IPR031066">
    <property type="entry name" value="bHLH_ALC-like_plant"/>
</dbReference>
<feature type="region of interest" description="Disordered" evidence="6">
    <location>
        <begin position="142"/>
        <end position="168"/>
    </location>
</feature>
<dbReference type="GO" id="GO:0005634">
    <property type="term" value="C:nucleus"/>
    <property type="evidence" value="ECO:0007669"/>
    <property type="project" value="UniProtKB-SubCell"/>
</dbReference>
<evidence type="ECO:0000256" key="6">
    <source>
        <dbReference type="SAM" id="MobiDB-lite"/>
    </source>
</evidence>
<dbReference type="GO" id="GO:0003677">
    <property type="term" value="F:DNA binding"/>
    <property type="evidence" value="ECO:0007669"/>
    <property type="project" value="UniProtKB-KW"/>
</dbReference>
<comment type="subcellular location">
    <subcellularLocation>
        <location evidence="1">Nucleus</location>
    </subcellularLocation>
</comment>
<dbReference type="PANTHER" id="PTHR45855">
    <property type="entry name" value="TRANSCRIPTION FACTOR PIF1-RELATED"/>
    <property type="match status" value="1"/>
</dbReference>
<gene>
    <name evidence="8" type="ORF">DARMORV10_C08P37050.1</name>
</gene>
<organism evidence="8">
    <name type="scientific">Brassica napus</name>
    <name type="common">Rape</name>
    <dbReference type="NCBI Taxonomy" id="3708"/>
    <lineage>
        <taxon>Eukaryota</taxon>
        <taxon>Viridiplantae</taxon>
        <taxon>Streptophyta</taxon>
        <taxon>Embryophyta</taxon>
        <taxon>Tracheophyta</taxon>
        <taxon>Spermatophyta</taxon>
        <taxon>Magnoliopsida</taxon>
        <taxon>eudicotyledons</taxon>
        <taxon>Gunneridae</taxon>
        <taxon>Pentapetalae</taxon>
        <taxon>rosids</taxon>
        <taxon>malvids</taxon>
        <taxon>Brassicales</taxon>
        <taxon>Brassicaceae</taxon>
        <taxon>Brassiceae</taxon>
        <taxon>Brassica</taxon>
    </lineage>
</organism>
<name>A0A816UV51_BRANA</name>
<dbReference type="InterPro" id="IPR011598">
    <property type="entry name" value="bHLH_dom"/>
</dbReference>
<accession>A0A816UV51</accession>
<dbReference type="Gene3D" id="4.10.280.10">
    <property type="entry name" value="Helix-loop-helix DNA-binding domain"/>
    <property type="match status" value="1"/>
</dbReference>
<sequence>MQMMFVLTKLIYCCCRLTDQEYMELVFENGQILAKSQRSNGFSMHNQRTKSIVDLYEAEYNEDFKKTIHGADTSDKNLVDTQVVPEPLVVAAYETNMLMNQLNLIQSLKASSSKRMVVDNENRKDIVPPDEQSVVAERSVELGYDSTDFTEDSEESTYQSSSLDDVRPQVPARTSNVLVKRRRKQKQTNDINKKMRNLQDLLPNSQKDDNEALLDEAINYMTTLQHQVQDLQMMTMGNRFVTPATMLPLGPQYSQMGLATGMQMGVPQLLPAPVLGAGLPLVNTSADVLSVLNHPVGPVLMPIQNSALFTPTENYLPQSVPPACAAFPNQIPNSTISSNLDDARTHGGNLSGKESDKP</sequence>
<proteinExistence type="predicted"/>
<dbReference type="SUPFAM" id="SSF47459">
    <property type="entry name" value="HLH, helix-loop-helix DNA-binding domain"/>
    <property type="match status" value="1"/>
</dbReference>
<keyword evidence="2" id="KW-0805">Transcription regulation</keyword>
<dbReference type="EMBL" id="HG994372">
    <property type="protein sequence ID" value="CAF2113551.1"/>
    <property type="molecule type" value="Genomic_DNA"/>
</dbReference>
<feature type="region of interest" description="Disordered" evidence="6">
    <location>
        <begin position="335"/>
        <end position="358"/>
    </location>
</feature>
<evidence type="ECO:0000256" key="3">
    <source>
        <dbReference type="ARBA" id="ARBA00023125"/>
    </source>
</evidence>
<dbReference type="Proteomes" id="UP001295469">
    <property type="component" value="Chromosome C08"/>
</dbReference>
<dbReference type="Gramene" id="CDX76616">
    <property type="protein sequence ID" value="CDX76616"/>
    <property type="gene ID" value="GSBRNA2T00127074001"/>
</dbReference>